<dbReference type="InterPro" id="IPR036028">
    <property type="entry name" value="SH3-like_dom_sf"/>
</dbReference>
<dbReference type="Proteomes" id="UP000247078">
    <property type="component" value="Unassembled WGS sequence"/>
</dbReference>
<reference evidence="3 4" key="1">
    <citation type="submission" date="2018-05" db="EMBL/GenBank/DDBJ databases">
        <title>Freshwater and sediment microbial communities from various areas in North America, analyzing microbe dynamics in response to fracking.</title>
        <authorList>
            <person name="Lamendella R."/>
        </authorList>
    </citation>
    <scope>NUCLEOTIDE SEQUENCE [LARGE SCALE GENOMIC DNA]</scope>
    <source>
        <strain evidence="3 4">DB-3</strain>
    </source>
</reference>
<sequence length="163" mass="19160">MALKEPIITVLDVTWLITVEFNVWRHIMKQYKVVYPHLSNYPDPIVLAIGDVVIYGREDTEFPNWIFCEAIHSKKRGWVPKQILSKPTEENKATVLAHYSAYELTVTPGMLVEKEFELNEWSFVHTTHGEKGWVPNRVLVIRLDENDHIKRSKREVRTYDNNV</sequence>
<evidence type="ECO:0000313" key="4">
    <source>
        <dbReference type="Proteomes" id="UP000247078"/>
    </source>
</evidence>
<dbReference type="SUPFAM" id="SSF50044">
    <property type="entry name" value="SH3-domain"/>
    <property type="match status" value="1"/>
</dbReference>
<comment type="caution">
    <text evidence="3">The sequence shown here is derived from an EMBL/GenBank/DDBJ whole genome shotgun (WGS) entry which is preliminary data.</text>
</comment>
<feature type="domain" description="SH3" evidence="2">
    <location>
        <begin position="36"/>
        <end position="85"/>
    </location>
</feature>
<dbReference type="InterPro" id="IPR001452">
    <property type="entry name" value="SH3_domain"/>
</dbReference>
<name>A0A855Y1R1_9BACL</name>
<proteinExistence type="predicted"/>
<organism evidence="3 4">
    <name type="scientific">Paenibacillus pabuli</name>
    <dbReference type="NCBI Taxonomy" id="1472"/>
    <lineage>
        <taxon>Bacteria</taxon>
        <taxon>Bacillati</taxon>
        <taxon>Bacillota</taxon>
        <taxon>Bacilli</taxon>
        <taxon>Bacillales</taxon>
        <taxon>Paenibacillaceae</taxon>
        <taxon>Paenibacillus</taxon>
    </lineage>
</organism>
<evidence type="ECO:0000256" key="1">
    <source>
        <dbReference type="ARBA" id="ARBA00022443"/>
    </source>
</evidence>
<dbReference type="AlphaFoldDB" id="A0A855Y1R1"/>
<accession>A0A855Y1R1</accession>
<evidence type="ECO:0000313" key="3">
    <source>
        <dbReference type="EMBL" id="PWW34306.1"/>
    </source>
</evidence>
<gene>
    <name evidence="3" type="ORF">DET56_11518</name>
</gene>
<evidence type="ECO:0000259" key="2">
    <source>
        <dbReference type="Pfam" id="PF07653"/>
    </source>
</evidence>
<dbReference type="EMBL" id="QGTZ01000015">
    <property type="protein sequence ID" value="PWW34306.1"/>
    <property type="molecule type" value="Genomic_DNA"/>
</dbReference>
<dbReference type="Pfam" id="PF07653">
    <property type="entry name" value="SH3_2"/>
    <property type="match status" value="1"/>
</dbReference>
<keyword evidence="1" id="KW-0728">SH3 domain</keyword>
<protein>
    <submittedName>
        <fullName evidence="3">Variant SH3 domain-containing protein</fullName>
    </submittedName>
</protein>